<dbReference type="EMBL" id="JAXOFX010000002">
    <property type="protein sequence ID" value="MDZ5470774.1"/>
    <property type="molecule type" value="Genomic_DNA"/>
</dbReference>
<feature type="binding site" evidence="13">
    <location>
        <position position="223"/>
    </location>
    <ligand>
        <name>substrate</name>
    </ligand>
</feature>
<evidence type="ECO:0000313" key="17">
    <source>
        <dbReference type="Proteomes" id="UP001290455"/>
    </source>
</evidence>
<keyword evidence="17" id="KW-1185">Reference proteome</keyword>
<reference evidence="16 17" key="1">
    <citation type="submission" date="2023-11" db="EMBL/GenBank/DDBJ databases">
        <title>Bacillus jintuensis, isolated from a mudflat on the Beibu Gulf coast.</title>
        <authorList>
            <person name="Li M."/>
        </authorList>
    </citation>
    <scope>NUCLEOTIDE SEQUENCE [LARGE SCALE GENOMIC DNA]</scope>
    <source>
        <strain evidence="16 17">31A1R</strain>
        <plasmid evidence="16">unnamed</plasmid>
    </source>
</reference>
<comment type="cofactor">
    <cofactor evidence="13 14">
        <name>Mg(2+)</name>
        <dbReference type="ChEBI" id="CHEBI:18420"/>
    </cofactor>
    <cofactor evidence="13 14">
        <name>Mn(2+)</name>
        <dbReference type="ChEBI" id="CHEBI:29035"/>
    </cofactor>
    <text evidence="13 14">Binds 1 Mg(2+) or Mn(2+) ion per subunit.</text>
</comment>
<keyword evidence="16" id="KW-0614">Plasmid</keyword>
<dbReference type="GO" id="GO:0003862">
    <property type="term" value="F:3-isopropylmalate dehydrogenase activity"/>
    <property type="evidence" value="ECO:0007669"/>
    <property type="project" value="UniProtKB-EC"/>
</dbReference>
<evidence type="ECO:0000256" key="8">
    <source>
        <dbReference type="ARBA" id="ARBA00022723"/>
    </source>
</evidence>
<dbReference type="SUPFAM" id="SSF53659">
    <property type="entry name" value="Isocitrate/Isopropylmalate dehydrogenase-like"/>
    <property type="match status" value="1"/>
</dbReference>
<keyword evidence="9 13" id="KW-0460">Magnesium</keyword>
<keyword evidence="11 13" id="KW-0520">NAD</keyword>
<dbReference type="NCBIfam" id="TIGR00169">
    <property type="entry name" value="leuB"/>
    <property type="match status" value="1"/>
</dbReference>
<feature type="binding site" evidence="13">
    <location>
        <begin position="76"/>
        <end position="89"/>
    </location>
    <ligand>
        <name>NAD(+)</name>
        <dbReference type="ChEBI" id="CHEBI:57540"/>
    </ligand>
</feature>
<sequence>MKKRIAVLPGDGIGKEVTRGAVDVLKAIGERFGHQFYFSYGKIGGSAVDSFGTPLPDETVELCRESDAVLLGAVGGPKYDQLPVHLRPERGLLKIRKELGLYANLRPTLYYSSLAESSPLRKEIIEDVDMVMVRELTGGLYFGKPSERSTQNGQDVVVDTLFYQREEMTRVIKLAFDLARQRKGKVTSVDKANVLESSRMWREVAEEVSKAYPDVTLEHVLVDNAAMQLIKNPRKFDVVVTENMFGDILSDEASVLTGSLGMLPSASLSEKGPYLYEPIHGSAPDIEGQNVANPLASILSAAMMLRLSFGLEEEAKAVENAVNEVLNAGYRTKDISSFGKKQVSTTEMIEEVKATILDHETILNIMGAYA</sequence>
<feature type="domain" description="Isopropylmalate dehydrogenase-like" evidence="15">
    <location>
        <begin position="4"/>
        <end position="352"/>
    </location>
</feature>
<comment type="catalytic activity">
    <reaction evidence="1 13 14">
        <text>(2R,3S)-3-isopropylmalate + NAD(+) = 4-methyl-2-oxopentanoate + CO2 + NADH</text>
        <dbReference type="Rhea" id="RHEA:32271"/>
        <dbReference type="ChEBI" id="CHEBI:16526"/>
        <dbReference type="ChEBI" id="CHEBI:17865"/>
        <dbReference type="ChEBI" id="CHEBI:35121"/>
        <dbReference type="ChEBI" id="CHEBI:57540"/>
        <dbReference type="ChEBI" id="CHEBI:57945"/>
        <dbReference type="EC" id="1.1.1.85"/>
    </reaction>
</comment>
<evidence type="ECO:0000256" key="6">
    <source>
        <dbReference type="ARBA" id="ARBA00022430"/>
    </source>
</evidence>
<dbReference type="EC" id="1.1.1.85" evidence="13"/>
<evidence type="ECO:0000256" key="3">
    <source>
        <dbReference type="ARBA" id="ARBA00004762"/>
    </source>
</evidence>
<comment type="similarity">
    <text evidence="4 13">Belongs to the isocitrate and isopropylmalate dehydrogenases family. LeuB type 1 subfamily.</text>
</comment>
<dbReference type="PROSITE" id="PS00470">
    <property type="entry name" value="IDH_IMDH"/>
    <property type="match status" value="1"/>
</dbReference>
<evidence type="ECO:0000256" key="4">
    <source>
        <dbReference type="ARBA" id="ARBA00008319"/>
    </source>
</evidence>
<keyword evidence="12 13" id="KW-0100">Branched-chain amino acid biosynthesis</keyword>
<dbReference type="Pfam" id="PF00180">
    <property type="entry name" value="Iso_dh"/>
    <property type="match status" value="1"/>
</dbReference>
<protein>
    <recommendedName>
        <fullName evidence="13">3-isopropylmalate dehydrogenase</fullName>
        <ecNumber evidence="13">1.1.1.85</ecNumber>
    </recommendedName>
    <alternativeName>
        <fullName evidence="13">3-IPM-DH</fullName>
    </alternativeName>
    <alternativeName>
        <fullName evidence="13">Beta-IPM dehydrogenase</fullName>
        <shortName evidence="13">IMDH</shortName>
    </alternativeName>
</protein>
<dbReference type="InterPro" id="IPR004429">
    <property type="entry name" value="Isopropylmalate_DH"/>
</dbReference>
<geneLocation type="plasmid" evidence="16">
    <name>unnamed</name>
</geneLocation>
<dbReference type="Gene3D" id="3.40.718.10">
    <property type="entry name" value="Isopropylmalate Dehydrogenase"/>
    <property type="match status" value="1"/>
</dbReference>
<keyword evidence="13" id="KW-0963">Cytoplasm</keyword>
<feature type="binding site" evidence="13">
    <location>
        <position position="106"/>
    </location>
    <ligand>
        <name>substrate</name>
    </ligand>
</feature>
<evidence type="ECO:0000256" key="7">
    <source>
        <dbReference type="ARBA" id="ARBA00022605"/>
    </source>
</evidence>
<feature type="binding site" evidence="13">
    <location>
        <begin position="281"/>
        <end position="293"/>
    </location>
    <ligand>
        <name>NAD(+)</name>
        <dbReference type="ChEBI" id="CHEBI:57540"/>
    </ligand>
</feature>
<feature type="binding site" evidence="13">
    <location>
        <position position="134"/>
    </location>
    <ligand>
        <name>substrate</name>
    </ligand>
</feature>
<feature type="binding site" evidence="13">
    <location>
        <position position="96"/>
    </location>
    <ligand>
        <name>substrate</name>
    </ligand>
</feature>
<comment type="pathway">
    <text evidence="3 13 14">Amino-acid biosynthesis; L-leucine biosynthesis; L-leucine from 3-methyl-2-oxobutanoate: step 3/4.</text>
</comment>
<keyword evidence="7 13" id="KW-0028">Amino-acid biosynthesis</keyword>
<dbReference type="InterPro" id="IPR024084">
    <property type="entry name" value="IsoPropMal-DH-like_dom"/>
</dbReference>
<keyword evidence="6 13" id="KW-0432">Leucine biosynthesis</keyword>
<feature type="site" description="Important for catalysis" evidence="13">
    <location>
        <position position="141"/>
    </location>
</feature>
<proteinExistence type="inferred from homology"/>
<dbReference type="SMART" id="SM01329">
    <property type="entry name" value="Iso_dh"/>
    <property type="match status" value="1"/>
</dbReference>
<evidence type="ECO:0000256" key="5">
    <source>
        <dbReference type="ARBA" id="ARBA00011738"/>
    </source>
</evidence>
<name>A0ABU5IUG4_9BACI</name>
<comment type="cofactor">
    <cofactor evidence="2">
        <name>Mn(2+)</name>
        <dbReference type="ChEBI" id="CHEBI:29035"/>
    </cofactor>
</comment>
<evidence type="ECO:0000256" key="9">
    <source>
        <dbReference type="ARBA" id="ARBA00022842"/>
    </source>
</evidence>
<keyword evidence="8 13" id="KW-0479">Metal-binding</keyword>
<feature type="binding site" evidence="13">
    <location>
        <position position="251"/>
    </location>
    <ligand>
        <name>Mg(2+)</name>
        <dbReference type="ChEBI" id="CHEBI:18420"/>
    </ligand>
</feature>
<feature type="binding site" evidence="13">
    <location>
        <position position="247"/>
    </location>
    <ligand>
        <name>Mg(2+)</name>
        <dbReference type="ChEBI" id="CHEBI:18420"/>
    </ligand>
</feature>
<comment type="function">
    <text evidence="13 14">Catalyzes the oxidation of 3-carboxy-2-hydroxy-4-methylpentanoate (3-isopropylmalate) to 3-carboxy-4-methyl-2-oxopentanoate. The product decarboxylates to 4-methyl-2 oxopentanoate.</text>
</comment>
<feature type="binding site" evidence="13">
    <location>
        <position position="223"/>
    </location>
    <ligand>
        <name>Mg(2+)</name>
        <dbReference type="ChEBI" id="CHEBI:18420"/>
    </ligand>
</feature>
<evidence type="ECO:0000313" key="16">
    <source>
        <dbReference type="EMBL" id="MDZ5470774.1"/>
    </source>
</evidence>
<comment type="subunit">
    <text evidence="5 13 14">Homodimer.</text>
</comment>
<dbReference type="PANTHER" id="PTHR42979:SF1">
    <property type="entry name" value="3-ISOPROPYLMALATE DEHYDROGENASE"/>
    <property type="match status" value="1"/>
</dbReference>
<keyword evidence="13" id="KW-0464">Manganese</keyword>
<feature type="site" description="Important for catalysis" evidence="13">
    <location>
        <position position="191"/>
    </location>
</feature>
<evidence type="ECO:0000256" key="1">
    <source>
        <dbReference type="ARBA" id="ARBA00000624"/>
    </source>
</evidence>
<evidence type="ECO:0000256" key="12">
    <source>
        <dbReference type="ARBA" id="ARBA00023304"/>
    </source>
</evidence>
<evidence type="ECO:0000259" key="15">
    <source>
        <dbReference type="SMART" id="SM01329"/>
    </source>
</evidence>
<dbReference type="RefSeq" id="WP_322445317.1">
    <property type="nucleotide sequence ID" value="NZ_JAXOFX010000002.1"/>
</dbReference>
<keyword evidence="10 13" id="KW-0560">Oxidoreductase</keyword>
<accession>A0ABU5IUG4</accession>
<evidence type="ECO:0000256" key="11">
    <source>
        <dbReference type="ARBA" id="ARBA00023027"/>
    </source>
</evidence>
<evidence type="ECO:0000256" key="2">
    <source>
        <dbReference type="ARBA" id="ARBA00001936"/>
    </source>
</evidence>
<gene>
    <name evidence="13 16" type="primary">leuB</name>
    <name evidence="16" type="ORF">SM124_03315</name>
</gene>
<evidence type="ECO:0000256" key="14">
    <source>
        <dbReference type="RuleBase" id="RU004445"/>
    </source>
</evidence>
<dbReference type="InterPro" id="IPR019818">
    <property type="entry name" value="IsoCit/isopropylmalate_DH_CS"/>
</dbReference>
<organism evidence="16 17">
    <name type="scientific">Robertmurraya mangrovi</name>
    <dbReference type="NCBI Taxonomy" id="3098077"/>
    <lineage>
        <taxon>Bacteria</taxon>
        <taxon>Bacillati</taxon>
        <taxon>Bacillota</taxon>
        <taxon>Bacilli</taxon>
        <taxon>Bacillales</taxon>
        <taxon>Bacillaceae</taxon>
        <taxon>Robertmurraya</taxon>
    </lineage>
</organism>
<dbReference type="HAMAP" id="MF_01033">
    <property type="entry name" value="LeuB_type1"/>
    <property type="match status" value="1"/>
</dbReference>
<dbReference type="PANTHER" id="PTHR42979">
    <property type="entry name" value="3-ISOPROPYLMALATE DEHYDROGENASE"/>
    <property type="match status" value="1"/>
</dbReference>
<dbReference type="Proteomes" id="UP001290455">
    <property type="component" value="Unassembled WGS sequence"/>
</dbReference>
<comment type="subcellular location">
    <subcellularLocation>
        <location evidence="13">Cytoplasm</location>
    </subcellularLocation>
</comment>
<evidence type="ECO:0000256" key="13">
    <source>
        <dbReference type="HAMAP-Rule" id="MF_01033"/>
    </source>
</evidence>
<comment type="caution">
    <text evidence="16">The sequence shown here is derived from an EMBL/GenBank/DDBJ whole genome shotgun (WGS) entry which is preliminary data.</text>
</comment>
<evidence type="ECO:0000256" key="10">
    <source>
        <dbReference type="ARBA" id="ARBA00023002"/>
    </source>
</evidence>